<organism evidence="4 5">
    <name type="scientific">Mesonia mobilis</name>
    <dbReference type="NCBI Taxonomy" id="369791"/>
    <lineage>
        <taxon>Bacteria</taxon>
        <taxon>Pseudomonadati</taxon>
        <taxon>Bacteroidota</taxon>
        <taxon>Flavobacteriia</taxon>
        <taxon>Flavobacteriales</taxon>
        <taxon>Flavobacteriaceae</taxon>
        <taxon>Mesonia</taxon>
    </lineage>
</organism>
<dbReference type="PANTHER" id="PTHR43479:SF11">
    <property type="entry name" value="ACREF_ENVCD OPERON REPRESSOR-RELATED"/>
    <property type="match status" value="1"/>
</dbReference>
<name>A0ABQ3C0M2_9FLAO</name>
<keyword evidence="1 2" id="KW-0238">DNA-binding</keyword>
<dbReference type="SUPFAM" id="SSF46689">
    <property type="entry name" value="Homeodomain-like"/>
    <property type="match status" value="1"/>
</dbReference>
<evidence type="ECO:0000256" key="2">
    <source>
        <dbReference type="PROSITE-ProRule" id="PRU00335"/>
    </source>
</evidence>
<keyword evidence="5" id="KW-1185">Reference proteome</keyword>
<evidence type="ECO:0000313" key="5">
    <source>
        <dbReference type="Proteomes" id="UP000615593"/>
    </source>
</evidence>
<dbReference type="Proteomes" id="UP000615593">
    <property type="component" value="Unassembled WGS sequence"/>
</dbReference>
<feature type="DNA-binding region" description="H-T-H motif" evidence="2">
    <location>
        <begin position="31"/>
        <end position="50"/>
    </location>
</feature>
<proteinExistence type="predicted"/>
<feature type="domain" description="HTH tetR-type" evidence="3">
    <location>
        <begin position="8"/>
        <end position="68"/>
    </location>
</feature>
<evidence type="ECO:0000259" key="3">
    <source>
        <dbReference type="PROSITE" id="PS50977"/>
    </source>
</evidence>
<accession>A0ABQ3C0M2</accession>
<evidence type="ECO:0000256" key="1">
    <source>
        <dbReference type="ARBA" id="ARBA00023125"/>
    </source>
</evidence>
<dbReference type="InterPro" id="IPR009057">
    <property type="entry name" value="Homeodomain-like_sf"/>
</dbReference>
<evidence type="ECO:0000313" key="4">
    <source>
        <dbReference type="EMBL" id="GGZ63755.1"/>
    </source>
</evidence>
<dbReference type="GeneID" id="94370319"/>
<dbReference type="PANTHER" id="PTHR43479">
    <property type="entry name" value="ACREF/ENVCD OPERON REPRESSOR-RELATED"/>
    <property type="match status" value="1"/>
</dbReference>
<reference evidence="5" key="1">
    <citation type="journal article" date="2019" name="Int. J. Syst. Evol. Microbiol.">
        <title>The Global Catalogue of Microorganisms (GCM) 10K type strain sequencing project: providing services to taxonomists for standard genome sequencing and annotation.</title>
        <authorList>
            <consortium name="The Broad Institute Genomics Platform"/>
            <consortium name="The Broad Institute Genome Sequencing Center for Infectious Disease"/>
            <person name="Wu L."/>
            <person name="Ma J."/>
        </authorList>
    </citation>
    <scope>NUCLEOTIDE SEQUENCE [LARGE SCALE GENOMIC DNA]</scope>
    <source>
        <strain evidence="5">KCTC 12708</strain>
    </source>
</reference>
<gene>
    <name evidence="4" type="ORF">GCM10008088_26550</name>
</gene>
<dbReference type="Gene3D" id="1.10.357.10">
    <property type="entry name" value="Tetracycline Repressor, domain 2"/>
    <property type="match status" value="1"/>
</dbReference>
<dbReference type="PROSITE" id="PS50977">
    <property type="entry name" value="HTH_TETR_2"/>
    <property type="match status" value="1"/>
</dbReference>
<dbReference type="EMBL" id="BMWY01000009">
    <property type="protein sequence ID" value="GGZ63755.1"/>
    <property type="molecule type" value="Genomic_DNA"/>
</dbReference>
<dbReference type="InterPro" id="IPR001647">
    <property type="entry name" value="HTH_TetR"/>
</dbReference>
<dbReference type="InterPro" id="IPR050624">
    <property type="entry name" value="HTH-type_Tx_Regulator"/>
</dbReference>
<protein>
    <recommendedName>
        <fullName evidence="3">HTH tetR-type domain-containing protein</fullName>
    </recommendedName>
</protein>
<dbReference type="PRINTS" id="PR00455">
    <property type="entry name" value="HTHTETR"/>
</dbReference>
<sequence>MSKIKKDESVKHQIIEASKVVFKNYGFKKANMELIAKASGKGRSTLYYYFENKDAVFKAFCEDFYEDMLEVIFKQLSPNLTIEKNLNLYTQGRLNHLIEALDTYENLLADIKSDTKFMVHLFRKIKDEEIEIIKNCLLWAIEKNEIKPIASEKLHFLSVAIVTSAGSIKKEIFLYETVKGDPNEQLQWITQLMINSLK</sequence>
<dbReference type="Gene3D" id="1.10.10.60">
    <property type="entry name" value="Homeodomain-like"/>
    <property type="match status" value="1"/>
</dbReference>
<dbReference type="Pfam" id="PF00440">
    <property type="entry name" value="TetR_N"/>
    <property type="match status" value="1"/>
</dbReference>
<comment type="caution">
    <text evidence="4">The sequence shown here is derived from an EMBL/GenBank/DDBJ whole genome shotgun (WGS) entry which is preliminary data.</text>
</comment>
<dbReference type="RefSeq" id="WP_036243654.1">
    <property type="nucleotide sequence ID" value="NZ_BMWY01000009.1"/>
</dbReference>